<evidence type="ECO:0000313" key="5">
    <source>
        <dbReference type="Proteomes" id="UP001153678"/>
    </source>
</evidence>
<dbReference type="SUPFAM" id="SSF82109">
    <property type="entry name" value="MIR domain"/>
    <property type="match status" value="2"/>
</dbReference>
<keyword evidence="1" id="KW-0732">Signal</keyword>
<dbReference type="InterPro" id="IPR016093">
    <property type="entry name" value="MIR_motif"/>
</dbReference>
<dbReference type="OrthoDB" id="5588846at2759"/>
<accession>A0A9W4TAX7</accession>
<dbReference type="PANTHER" id="PTHR46809:SF2">
    <property type="entry name" value="GH21273P"/>
    <property type="match status" value="1"/>
</dbReference>
<protein>
    <submittedName>
        <fullName evidence="4">2952_t:CDS:1</fullName>
    </submittedName>
</protein>
<proteinExistence type="predicted"/>
<dbReference type="PANTHER" id="PTHR46809">
    <property type="entry name" value="STROMAL CELL-DERIVED FACTOR 2-LIKE PROTEIN"/>
    <property type="match status" value="1"/>
</dbReference>
<feature type="non-terminal residue" evidence="4">
    <location>
        <position position="180"/>
    </location>
</feature>
<evidence type="ECO:0000259" key="3">
    <source>
        <dbReference type="PROSITE" id="PS50919"/>
    </source>
</evidence>
<feature type="non-terminal residue" evidence="4">
    <location>
        <position position="1"/>
    </location>
</feature>
<dbReference type="InterPro" id="IPR036300">
    <property type="entry name" value="MIR_dom_sf"/>
</dbReference>
<dbReference type="Proteomes" id="UP001153678">
    <property type="component" value="Unassembled WGS sequence"/>
</dbReference>
<sequence length="180" mass="19878">NKLIAYGSKVALVHIPSNKYLSTNGIKYDLGPDNKQYMVIGKGREIDLTNDIWTIIGAYGTNVRAGRPVPYNTIVGFKHQATGGNLHSHNMYDGRITPISKHQQVTINPGASGNYDDDFLIQRINSKVPKEEPGYLMNGDIICLFHITTNKPALYSNSILFNDGTQEVSCHGNGNDENNK</sequence>
<comment type="caution">
    <text evidence="4">The sequence shown here is derived from an EMBL/GenBank/DDBJ whole genome shotgun (WGS) entry which is preliminary data.</text>
</comment>
<dbReference type="EMBL" id="CAMKVN010021173">
    <property type="protein sequence ID" value="CAI2199391.1"/>
    <property type="molecule type" value="Genomic_DNA"/>
</dbReference>
<keyword evidence="2" id="KW-0677">Repeat</keyword>
<evidence type="ECO:0000313" key="4">
    <source>
        <dbReference type="EMBL" id="CAI2199391.1"/>
    </source>
</evidence>
<reference evidence="4" key="1">
    <citation type="submission" date="2022-08" db="EMBL/GenBank/DDBJ databases">
        <authorList>
            <person name="Kallberg Y."/>
            <person name="Tangrot J."/>
            <person name="Rosling A."/>
        </authorList>
    </citation>
    <scope>NUCLEOTIDE SEQUENCE</scope>
    <source>
        <strain evidence="4">Wild A</strain>
    </source>
</reference>
<evidence type="ECO:0000256" key="1">
    <source>
        <dbReference type="ARBA" id="ARBA00022729"/>
    </source>
</evidence>
<dbReference type="SMART" id="SM00472">
    <property type="entry name" value="MIR"/>
    <property type="match status" value="2"/>
</dbReference>
<feature type="domain" description="MIR" evidence="3">
    <location>
        <begin position="1"/>
        <end position="58"/>
    </location>
</feature>
<keyword evidence="5" id="KW-1185">Reference proteome</keyword>
<dbReference type="PROSITE" id="PS50919">
    <property type="entry name" value="MIR"/>
    <property type="match status" value="1"/>
</dbReference>
<evidence type="ECO:0000256" key="2">
    <source>
        <dbReference type="ARBA" id="ARBA00022737"/>
    </source>
</evidence>
<organism evidence="4 5">
    <name type="scientific">Funneliformis geosporum</name>
    <dbReference type="NCBI Taxonomy" id="1117311"/>
    <lineage>
        <taxon>Eukaryota</taxon>
        <taxon>Fungi</taxon>
        <taxon>Fungi incertae sedis</taxon>
        <taxon>Mucoromycota</taxon>
        <taxon>Glomeromycotina</taxon>
        <taxon>Glomeromycetes</taxon>
        <taxon>Glomerales</taxon>
        <taxon>Glomeraceae</taxon>
        <taxon>Funneliformis</taxon>
    </lineage>
</organism>
<name>A0A9W4TAX7_9GLOM</name>
<dbReference type="AlphaFoldDB" id="A0A9W4TAX7"/>
<gene>
    <name evidence="4" type="ORF">FWILDA_LOCUS19050</name>
</gene>
<dbReference type="Gene3D" id="2.80.10.50">
    <property type="match status" value="1"/>
</dbReference>